<comment type="caution">
    <text evidence="1">The sequence shown here is derived from an EMBL/GenBank/DDBJ whole genome shotgun (WGS) entry which is preliminary data.</text>
</comment>
<proteinExistence type="predicted"/>
<organism evidence="1 2">
    <name type="scientific">Candidatus Wildermuthbacteria bacterium RIFCSPHIGHO2_02_FULL_45_25</name>
    <dbReference type="NCBI Taxonomy" id="1802450"/>
    <lineage>
        <taxon>Bacteria</taxon>
        <taxon>Candidatus Wildermuthiibacteriota</taxon>
    </lineage>
</organism>
<sequence>MYPFLALSGLSQRNNLFYGVGEALIEGVVNGERHIYILVPQGEDCIIRKAGASQVASVLLAEWC</sequence>
<gene>
    <name evidence="1" type="ORF">A3C04_03740</name>
</gene>
<evidence type="ECO:0000313" key="1">
    <source>
        <dbReference type="EMBL" id="OHA66122.1"/>
    </source>
</evidence>
<dbReference type="EMBL" id="MHTV01000036">
    <property type="protein sequence ID" value="OHA66122.1"/>
    <property type="molecule type" value="Genomic_DNA"/>
</dbReference>
<reference evidence="1 2" key="1">
    <citation type="journal article" date="2016" name="Nat. Commun.">
        <title>Thousands of microbial genomes shed light on interconnected biogeochemical processes in an aquifer system.</title>
        <authorList>
            <person name="Anantharaman K."/>
            <person name="Brown C.T."/>
            <person name="Hug L.A."/>
            <person name="Sharon I."/>
            <person name="Castelle C.J."/>
            <person name="Probst A.J."/>
            <person name="Thomas B.C."/>
            <person name="Singh A."/>
            <person name="Wilkins M.J."/>
            <person name="Karaoz U."/>
            <person name="Brodie E.L."/>
            <person name="Williams K.H."/>
            <person name="Hubbard S.S."/>
            <person name="Banfield J.F."/>
        </authorList>
    </citation>
    <scope>NUCLEOTIDE SEQUENCE [LARGE SCALE GENOMIC DNA]</scope>
</reference>
<evidence type="ECO:0000313" key="2">
    <source>
        <dbReference type="Proteomes" id="UP000178092"/>
    </source>
</evidence>
<dbReference type="Proteomes" id="UP000178092">
    <property type="component" value="Unassembled WGS sequence"/>
</dbReference>
<protein>
    <submittedName>
        <fullName evidence="1">Uncharacterized protein</fullName>
    </submittedName>
</protein>
<dbReference type="AlphaFoldDB" id="A0A1G2R1K2"/>
<name>A0A1G2R1K2_9BACT</name>
<accession>A0A1G2R1K2</accession>